<evidence type="ECO:0000313" key="2">
    <source>
        <dbReference type="EMBL" id="GJE01480.1"/>
    </source>
</evidence>
<name>A0ABQ4SG62_9HYPH</name>
<dbReference type="InterPro" id="IPR045794">
    <property type="entry name" value="Trypco1"/>
</dbReference>
<dbReference type="Pfam" id="PF19493">
    <property type="entry name" value="Trypco1"/>
    <property type="match status" value="1"/>
</dbReference>
<organism evidence="2 3">
    <name type="scientific">Methylobacterium isbiliense</name>
    <dbReference type="NCBI Taxonomy" id="315478"/>
    <lineage>
        <taxon>Bacteria</taxon>
        <taxon>Pseudomonadati</taxon>
        <taxon>Pseudomonadota</taxon>
        <taxon>Alphaproteobacteria</taxon>
        <taxon>Hyphomicrobiales</taxon>
        <taxon>Methylobacteriaceae</taxon>
        <taxon>Methylobacterium</taxon>
    </lineage>
</organism>
<gene>
    <name evidence="2" type="ORF">GMJLKIPL_3412</name>
</gene>
<dbReference type="EMBL" id="BPQQ01000039">
    <property type="protein sequence ID" value="GJE01480.1"/>
    <property type="molecule type" value="Genomic_DNA"/>
</dbReference>
<sequence>MEVRASLTGEGDLWIVSGETEAEFKVTLTWGKK</sequence>
<reference evidence="2" key="1">
    <citation type="journal article" date="2021" name="Front. Microbiol.">
        <title>Comprehensive Comparative Genomics and Phenotyping of Methylobacterium Species.</title>
        <authorList>
            <person name="Alessa O."/>
            <person name="Ogura Y."/>
            <person name="Fujitani Y."/>
            <person name="Takami H."/>
            <person name="Hayashi T."/>
            <person name="Sahin N."/>
            <person name="Tani A."/>
        </authorList>
    </citation>
    <scope>NUCLEOTIDE SEQUENCE</scope>
    <source>
        <strain evidence="2">DSM 17168</strain>
    </source>
</reference>
<reference evidence="2" key="2">
    <citation type="submission" date="2021-08" db="EMBL/GenBank/DDBJ databases">
        <authorList>
            <person name="Tani A."/>
            <person name="Ola A."/>
            <person name="Ogura Y."/>
            <person name="Katsura K."/>
            <person name="Hayashi T."/>
        </authorList>
    </citation>
    <scope>NUCLEOTIDE SEQUENCE</scope>
    <source>
        <strain evidence="2">DSM 17168</strain>
    </source>
</reference>
<feature type="domain" description="Trypsin-co-occurring" evidence="1">
    <location>
        <begin position="6"/>
        <end position="31"/>
    </location>
</feature>
<evidence type="ECO:0000259" key="1">
    <source>
        <dbReference type="Pfam" id="PF19493"/>
    </source>
</evidence>
<protein>
    <recommendedName>
        <fullName evidence="1">Trypsin-co-occurring domain-containing protein</fullName>
    </recommendedName>
</protein>
<accession>A0ABQ4SG62</accession>
<dbReference type="Proteomes" id="UP001055153">
    <property type="component" value="Unassembled WGS sequence"/>
</dbReference>
<evidence type="ECO:0000313" key="3">
    <source>
        <dbReference type="Proteomes" id="UP001055153"/>
    </source>
</evidence>
<comment type="caution">
    <text evidence="2">The sequence shown here is derived from an EMBL/GenBank/DDBJ whole genome shotgun (WGS) entry which is preliminary data.</text>
</comment>
<keyword evidence="3" id="KW-1185">Reference proteome</keyword>
<proteinExistence type="predicted"/>